<dbReference type="InterPro" id="IPR032675">
    <property type="entry name" value="LRR_dom_sf"/>
</dbReference>
<dbReference type="SUPFAM" id="SSF52047">
    <property type="entry name" value="RNI-like"/>
    <property type="match status" value="1"/>
</dbReference>
<proteinExistence type="predicted"/>
<evidence type="ECO:0000313" key="1">
    <source>
        <dbReference type="EMBL" id="KAF5196361.1"/>
    </source>
</evidence>
<gene>
    <name evidence="1" type="ORF">FRX31_014052</name>
</gene>
<evidence type="ECO:0000313" key="2">
    <source>
        <dbReference type="Proteomes" id="UP000554482"/>
    </source>
</evidence>
<organism evidence="1 2">
    <name type="scientific">Thalictrum thalictroides</name>
    <name type="common">Rue-anemone</name>
    <name type="synonym">Anemone thalictroides</name>
    <dbReference type="NCBI Taxonomy" id="46969"/>
    <lineage>
        <taxon>Eukaryota</taxon>
        <taxon>Viridiplantae</taxon>
        <taxon>Streptophyta</taxon>
        <taxon>Embryophyta</taxon>
        <taxon>Tracheophyta</taxon>
        <taxon>Spermatophyta</taxon>
        <taxon>Magnoliopsida</taxon>
        <taxon>Ranunculales</taxon>
        <taxon>Ranunculaceae</taxon>
        <taxon>Thalictroideae</taxon>
        <taxon>Thalictrum</taxon>
    </lineage>
</organism>
<dbReference type="OrthoDB" id="549243at2759"/>
<protein>
    <submittedName>
        <fullName evidence="1">F-box/LRR-repeat protein</fullName>
    </submittedName>
</protein>
<dbReference type="AlphaFoldDB" id="A0A7J6WG54"/>
<comment type="caution">
    <text evidence="1">The sequence shown here is derived from an EMBL/GenBank/DDBJ whole genome shotgun (WGS) entry which is preliminary data.</text>
</comment>
<dbReference type="Gene3D" id="3.80.10.10">
    <property type="entry name" value="Ribonuclease Inhibitor"/>
    <property type="match status" value="1"/>
</dbReference>
<dbReference type="Proteomes" id="UP000554482">
    <property type="component" value="Unassembled WGS sequence"/>
</dbReference>
<name>A0A7J6WG54_THATH</name>
<keyword evidence="2" id="KW-1185">Reference proteome</keyword>
<reference evidence="1 2" key="1">
    <citation type="submission" date="2020-06" db="EMBL/GenBank/DDBJ databases">
        <title>Transcriptomic and genomic resources for Thalictrum thalictroides and T. hernandezii: Facilitating candidate gene discovery in an emerging model plant lineage.</title>
        <authorList>
            <person name="Arias T."/>
            <person name="Riano-Pachon D.M."/>
            <person name="Di Stilio V.S."/>
        </authorList>
    </citation>
    <scope>NUCLEOTIDE SEQUENCE [LARGE SCALE GENOMIC DNA]</scope>
    <source>
        <strain evidence="2">cv. WT478/WT964</strain>
        <tissue evidence="1">Leaves</tissue>
    </source>
</reference>
<dbReference type="EMBL" id="JABWDY010016087">
    <property type="protein sequence ID" value="KAF5196361.1"/>
    <property type="molecule type" value="Genomic_DNA"/>
</dbReference>
<accession>A0A7J6WG54</accession>
<sequence>MIKLTTDRWKKCVPCDSLEELSLEICLISPEGGLSYVFGWCKALKRLHLDMCVGVRDCDIVRLAQRSSNLKSISLRVLQITLFLSPI</sequence>